<keyword evidence="3" id="KW-1185">Reference proteome</keyword>
<dbReference type="GO" id="GO:0051920">
    <property type="term" value="F:peroxiredoxin activity"/>
    <property type="evidence" value="ECO:0007669"/>
    <property type="project" value="InterPro"/>
</dbReference>
<dbReference type="AlphaFoldDB" id="A0A7G9RG42"/>
<dbReference type="InterPro" id="IPR003779">
    <property type="entry name" value="CMD-like"/>
</dbReference>
<dbReference type="PANTHER" id="PTHR34846">
    <property type="entry name" value="4-CARBOXYMUCONOLACTONE DECARBOXYLASE FAMILY PROTEIN (AFU_ORTHOLOGUE AFUA_6G11590)"/>
    <property type="match status" value="1"/>
</dbReference>
<organism evidence="2 3">
    <name type="scientific">Nocardioides mesophilus</name>
    <dbReference type="NCBI Taxonomy" id="433659"/>
    <lineage>
        <taxon>Bacteria</taxon>
        <taxon>Bacillati</taxon>
        <taxon>Actinomycetota</taxon>
        <taxon>Actinomycetes</taxon>
        <taxon>Propionibacteriales</taxon>
        <taxon>Nocardioidaceae</taxon>
        <taxon>Nocardioides</taxon>
    </lineage>
</organism>
<gene>
    <name evidence="2" type="ORF">H9L09_09810</name>
</gene>
<dbReference type="EMBL" id="CP060713">
    <property type="protein sequence ID" value="QNN54567.1"/>
    <property type="molecule type" value="Genomic_DNA"/>
</dbReference>
<dbReference type="Pfam" id="PF02627">
    <property type="entry name" value="CMD"/>
    <property type="match status" value="1"/>
</dbReference>
<dbReference type="Gene3D" id="1.20.1290.10">
    <property type="entry name" value="AhpD-like"/>
    <property type="match status" value="1"/>
</dbReference>
<dbReference type="InterPro" id="IPR029032">
    <property type="entry name" value="AhpD-like"/>
</dbReference>
<reference evidence="2 3" key="1">
    <citation type="submission" date="2020-08" db="EMBL/GenBank/DDBJ databases">
        <title>Genome sequence of Nocardioides mesophilus KACC 16243T.</title>
        <authorList>
            <person name="Hyun D.-W."/>
            <person name="Bae J.-W."/>
        </authorList>
    </citation>
    <scope>NUCLEOTIDE SEQUENCE [LARGE SCALE GENOMIC DNA]</scope>
    <source>
        <strain evidence="2 3">KACC 16243</strain>
    </source>
</reference>
<proteinExistence type="predicted"/>
<dbReference type="SUPFAM" id="SSF69118">
    <property type="entry name" value="AhpD-like"/>
    <property type="match status" value="1"/>
</dbReference>
<protein>
    <submittedName>
        <fullName evidence="2">Carboxymuconolactone decarboxylase family protein</fullName>
    </submittedName>
</protein>
<evidence type="ECO:0000313" key="2">
    <source>
        <dbReference type="EMBL" id="QNN54567.1"/>
    </source>
</evidence>
<feature type="domain" description="Carboxymuconolactone decarboxylase-like" evidence="1">
    <location>
        <begin position="39"/>
        <end position="100"/>
    </location>
</feature>
<dbReference type="Proteomes" id="UP000515947">
    <property type="component" value="Chromosome"/>
</dbReference>
<dbReference type="KEGG" id="nmes:H9L09_09810"/>
<evidence type="ECO:0000313" key="3">
    <source>
        <dbReference type="Proteomes" id="UP000515947"/>
    </source>
</evidence>
<evidence type="ECO:0000259" key="1">
    <source>
        <dbReference type="Pfam" id="PF02627"/>
    </source>
</evidence>
<name>A0A7G9RG42_9ACTN</name>
<dbReference type="PANTHER" id="PTHR34846:SF11">
    <property type="entry name" value="4-CARBOXYMUCONOLACTONE DECARBOXYLASE FAMILY PROTEIN (AFU_ORTHOLOGUE AFUA_6G11590)"/>
    <property type="match status" value="1"/>
</dbReference>
<accession>A0A7G9RG42</accession>
<dbReference type="RefSeq" id="WP_187580407.1">
    <property type="nucleotide sequence ID" value="NZ_CP060713.1"/>
</dbReference>
<sequence>MPPLGDRELTPDQQRALQRITAGPRGKLLGPFAVLLRTPGLMDRVQEVGAYLRYEKALEPRLFELVVLMVARRWDQDFEWAHHHPLALAAGLPPDVVEAVGEDRREETTDQAVALVWELVDQLQRRGGIDDDVYARAVRQLGEEGVIEVVVAVGYYTTLALVMNVARTPPEAGPKLPPRAGVDA</sequence>